<name>A0A5S9RA75_MYCVN</name>
<keyword evidence="11" id="KW-1185">Reference proteome</keyword>
<dbReference type="GO" id="GO:0070260">
    <property type="term" value="F:5'-tyrosyl-DNA phosphodiesterase activity"/>
    <property type="evidence" value="ECO:0007669"/>
    <property type="project" value="TreeGrafter"/>
</dbReference>
<sequence length="315" mass="36103">MNLFPRRRRAVPVGRFDAAADRWRDVGDGGSAKRDQLTVATFNIWFNDLHREQRYHAIAALLSRELPDIMVFQEVNRTALEVFLAQPWIREHYCRAAVAGDGNYGMLVLSRLPIRRSTYTRLPTQLSRGYLTAELTINGIDQKIVSVHLESGKKARQLRARQLSRLFRALGDDANVVLLGDFNLRDDENHVLDPQYQDVWPSLRPGEPGFTEDTSINHMRYDMKNKHRHVRFDRVLVKGPAWKADDIVLLGREPIAPSLPRIFPSDHFGVLCRLTAQPVVPRNRARKPTVTVAARAALARWRRPPPVPRRPPSPR</sequence>
<comment type="cofactor">
    <cofactor evidence="2">
        <name>Mg(2+)</name>
        <dbReference type="ChEBI" id="CHEBI:18420"/>
    </cofactor>
</comment>
<keyword evidence="5" id="KW-0227">DNA damage</keyword>
<dbReference type="GO" id="GO:0046872">
    <property type="term" value="F:metal ion binding"/>
    <property type="evidence" value="ECO:0007669"/>
    <property type="project" value="UniProtKB-KW"/>
</dbReference>
<gene>
    <name evidence="10" type="ORF">AELLOGFF_02463</name>
</gene>
<organism evidence="10 11">
    <name type="scientific">Mycolicibacterium vanbaalenii</name>
    <name type="common">Mycobacterium vanbaalenii</name>
    <dbReference type="NCBI Taxonomy" id="110539"/>
    <lineage>
        <taxon>Bacteria</taxon>
        <taxon>Bacillati</taxon>
        <taxon>Actinomycetota</taxon>
        <taxon>Actinomycetes</taxon>
        <taxon>Mycobacteriales</taxon>
        <taxon>Mycobacteriaceae</taxon>
        <taxon>Mycolicibacterium</taxon>
    </lineage>
</organism>
<dbReference type="PANTHER" id="PTHR15822">
    <property type="entry name" value="TRAF AND TNF RECEPTOR-ASSOCIATED PROTEIN"/>
    <property type="match status" value="1"/>
</dbReference>
<dbReference type="PANTHER" id="PTHR15822:SF4">
    <property type="entry name" value="TYROSYL-DNA PHOSPHODIESTERASE 2"/>
    <property type="match status" value="1"/>
</dbReference>
<comment type="cofactor">
    <cofactor evidence="1">
        <name>Mn(2+)</name>
        <dbReference type="ChEBI" id="CHEBI:29035"/>
    </cofactor>
</comment>
<keyword evidence="4" id="KW-0479">Metal-binding</keyword>
<evidence type="ECO:0000256" key="5">
    <source>
        <dbReference type="ARBA" id="ARBA00022763"/>
    </source>
</evidence>
<evidence type="ECO:0000256" key="1">
    <source>
        <dbReference type="ARBA" id="ARBA00001936"/>
    </source>
</evidence>
<evidence type="ECO:0000256" key="7">
    <source>
        <dbReference type="ARBA" id="ARBA00022842"/>
    </source>
</evidence>
<evidence type="ECO:0000256" key="3">
    <source>
        <dbReference type="ARBA" id="ARBA00022722"/>
    </source>
</evidence>
<dbReference type="AlphaFoldDB" id="A0A5S9RA75"/>
<evidence type="ECO:0000256" key="2">
    <source>
        <dbReference type="ARBA" id="ARBA00001946"/>
    </source>
</evidence>
<dbReference type="GO" id="GO:0006302">
    <property type="term" value="P:double-strand break repair"/>
    <property type="evidence" value="ECO:0007669"/>
    <property type="project" value="TreeGrafter"/>
</dbReference>
<dbReference type="Pfam" id="PF03372">
    <property type="entry name" value="Exo_endo_phos"/>
    <property type="match status" value="1"/>
</dbReference>
<accession>A0A5S9RA75</accession>
<reference evidence="10 11" key="1">
    <citation type="submission" date="2019-11" db="EMBL/GenBank/DDBJ databases">
        <authorList>
            <person name="Holert J."/>
        </authorList>
    </citation>
    <scope>NUCLEOTIDE SEQUENCE [LARGE SCALE GENOMIC DNA]</scope>
    <source>
        <strain evidence="10">BC8_1</strain>
    </source>
</reference>
<dbReference type="OrthoDB" id="9787701at2"/>
<dbReference type="InterPro" id="IPR036691">
    <property type="entry name" value="Endo/exonu/phosph_ase_sf"/>
</dbReference>
<evidence type="ECO:0000256" key="4">
    <source>
        <dbReference type="ARBA" id="ARBA00022723"/>
    </source>
</evidence>
<evidence type="ECO:0000259" key="9">
    <source>
        <dbReference type="Pfam" id="PF03372"/>
    </source>
</evidence>
<dbReference type="CDD" id="cd09080">
    <property type="entry name" value="TDP2"/>
    <property type="match status" value="1"/>
</dbReference>
<dbReference type="GO" id="GO:0004518">
    <property type="term" value="F:nuclease activity"/>
    <property type="evidence" value="ECO:0007669"/>
    <property type="project" value="UniProtKB-KW"/>
</dbReference>
<evidence type="ECO:0000256" key="6">
    <source>
        <dbReference type="ARBA" id="ARBA00022801"/>
    </source>
</evidence>
<dbReference type="Proteomes" id="UP000430146">
    <property type="component" value="Unassembled WGS sequence"/>
</dbReference>
<dbReference type="EMBL" id="CACSIP010000076">
    <property type="protein sequence ID" value="CAA0138364.1"/>
    <property type="molecule type" value="Genomic_DNA"/>
</dbReference>
<keyword evidence="8" id="KW-0234">DNA repair</keyword>
<dbReference type="SUPFAM" id="SSF56219">
    <property type="entry name" value="DNase I-like"/>
    <property type="match status" value="1"/>
</dbReference>
<evidence type="ECO:0000256" key="8">
    <source>
        <dbReference type="ARBA" id="ARBA00023204"/>
    </source>
</evidence>
<dbReference type="RefSeq" id="WP_159235536.1">
    <property type="nucleotide sequence ID" value="NZ_CACSIP010000076.1"/>
</dbReference>
<proteinExistence type="predicted"/>
<keyword evidence="6" id="KW-0378">Hydrolase</keyword>
<protein>
    <recommendedName>
        <fullName evidence="9">Endonuclease/exonuclease/phosphatase domain-containing protein</fullName>
    </recommendedName>
</protein>
<keyword evidence="3" id="KW-0540">Nuclease</keyword>
<dbReference type="GO" id="GO:0005737">
    <property type="term" value="C:cytoplasm"/>
    <property type="evidence" value="ECO:0007669"/>
    <property type="project" value="TreeGrafter"/>
</dbReference>
<keyword evidence="7" id="KW-0460">Magnesium</keyword>
<evidence type="ECO:0000313" key="10">
    <source>
        <dbReference type="EMBL" id="CAA0138364.1"/>
    </source>
</evidence>
<dbReference type="Gene3D" id="3.60.10.10">
    <property type="entry name" value="Endonuclease/exonuclease/phosphatase"/>
    <property type="match status" value="1"/>
</dbReference>
<dbReference type="InterPro" id="IPR005135">
    <property type="entry name" value="Endo/exonuclease/phosphatase"/>
</dbReference>
<evidence type="ECO:0000313" key="11">
    <source>
        <dbReference type="Proteomes" id="UP000430146"/>
    </source>
</evidence>
<dbReference type="InterPro" id="IPR051547">
    <property type="entry name" value="TDP2-like"/>
</dbReference>
<feature type="domain" description="Endonuclease/exonuclease/phosphatase" evidence="9">
    <location>
        <begin position="40"/>
        <end position="267"/>
    </location>
</feature>
<dbReference type="GO" id="GO:0003697">
    <property type="term" value="F:single-stranded DNA binding"/>
    <property type="evidence" value="ECO:0007669"/>
    <property type="project" value="TreeGrafter"/>
</dbReference>